<comment type="caution">
    <text evidence="1">The sequence shown here is derived from an EMBL/GenBank/DDBJ whole genome shotgun (WGS) entry which is preliminary data.</text>
</comment>
<reference evidence="1 2" key="1">
    <citation type="submission" date="2024-04" db="EMBL/GenBank/DDBJ databases">
        <title>Tritrichomonas musculus Genome.</title>
        <authorList>
            <person name="Alves-Ferreira E."/>
            <person name="Grigg M."/>
            <person name="Lorenzi H."/>
            <person name="Galac M."/>
        </authorList>
    </citation>
    <scope>NUCLEOTIDE SEQUENCE [LARGE SCALE GENOMIC DNA]</scope>
    <source>
        <strain evidence="1 2">EAF2021</strain>
    </source>
</reference>
<sequence>MISSSVTAIGKEALFSCRSLIKIPLPNGLTKPKEGTFQYCESLKDINIPSSVIVIEVSCFEHW</sequence>
<evidence type="ECO:0000313" key="2">
    <source>
        <dbReference type="Proteomes" id="UP001470230"/>
    </source>
</evidence>
<keyword evidence="2" id="KW-1185">Reference proteome</keyword>
<dbReference type="InterPro" id="IPR032675">
    <property type="entry name" value="LRR_dom_sf"/>
</dbReference>
<dbReference type="Pfam" id="PF13306">
    <property type="entry name" value="LRR_5"/>
    <property type="match status" value="1"/>
</dbReference>
<evidence type="ECO:0008006" key="3">
    <source>
        <dbReference type="Google" id="ProtNLM"/>
    </source>
</evidence>
<accession>A0ABR2H1Q5</accession>
<dbReference type="Gene3D" id="3.80.10.10">
    <property type="entry name" value="Ribonuclease Inhibitor"/>
    <property type="match status" value="1"/>
</dbReference>
<organism evidence="1 2">
    <name type="scientific">Tritrichomonas musculus</name>
    <dbReference type="NCBI Taxonomy" id="1915356"/>
    <lineage>
        <taxon>Eukaryota</taxon>
        <taxon>Metamonada</taxon>
        <taxon>Parabasalia</taxon>
        <taxon>Tritrichomonadida</taxon>
        <taxon>Tritrichomonadidae</taxon>
        <taxon>Tritrichomonas</taxon>
    </lineage>
</organism>
<dbReference type="Proteomes" id="UP001470230">
    <property type="component" value="Unassembled WGS sequence"/>
</dbReference>
<gene>
    <name evidence="1" type="ORF">M9Y10_031078</name>
</gene>
<evidence type="ECO:0000313" key="1">
    <source>
        <dbReference type="EMBL" id="KAK8840139.1"/>
    </source>
</evidence>
<dbReference type="InterPro" id="IPR026906">
    <property type="entry name" value="LRR_5"/>
</dbReference>
<protein>
    <recommendedName>
        <fullName evidence="3">Leucine-rich repeat domain-containing protein</fullName>
    </recommendedName>
</protein>
<proteinExistence type="predicted"/>
<name>A0ABR2H1Q5_9EUKA</name>
<dbReference type="EMBL" id="JAPFFF010000048">
    <property type="protein sequence ID" value="KAK8840139.1"/>
    <property type="molecule type" value="Genomic_DNA"/>
</dbReference>